<feature type="compositionally biased region" description="Polar residues" evidence="1">
    <location>
        <begin position="547"/>
        <end position="560"/>
    </location>
</feature>
<gene>
    <name evidence="2" type="ORF">PSM36_0227</name>
</gene>
<dbReference type="PROSITE" id="PS51257">
    <property type="entry name" value="PROKAR_LIPOPROTEIN"/>
    <property type="match status" value="1"/>
</dbReference>
<sequence length="653" mass="76334">MLSTERIRRKEKTGHILWILACITLFTGCTTRRNTTATRAYHELTTRYNIYFNAEEAYHEILKGRAENFHENYGELLPFYPSLPNAEKSSSGGTFDPVIEKTEKAIREHSITTKPRRDPAKAHSQEYRQWLRQEEFNPFLKNVWMLRGKALLQNGDYDEALTVFSGMLRQFGHDPDIVNETEIWMLRTYTEMERTYDAEKTAYALRNKKLPMHLERLFTEHYTYFLIRKKEFPEAIPQLQKTIAQESDYLRRKRLQFLLGQIYAVTGEKDKALQAFEEVKGLRTPSELISNATLWQSAIVNDSLAQIFRSSEPDNKTTQEIMTTVMVATDSIAGNIQHSQNTHGRLSEGRTLAENAALHRQWRFRNGLWQSRPIGSAESKNGQVIPFSPDKNGLHYLLLTFTPGSIDKNQLLFTIADFNFSHFKLRRFNFSYIYLPGVEALQIEPFRSFEEVSRYTEIILSDSRFLSAVMETIPVIISEENTRLIQSGKKLDEYNTFYKKNMATAAVSFQSIIKDEKVEIEEKRDKESEKIVSLETSPVTIPEQKEISSQPQPVYQTERITSGEKTVRTEPARQIERETPESLKRKLEENAAKALQQQQGTAPRKNREQLIKERERQREARVRQREQELKERQRKREAALKQRERERAQKIRK</sequence>
<dbReference type="Proteomes" id="UP000187464">
    <property type="component" value="Chromosome I"/>
</dbReference>
<evidence type="ECO:0008006" key="4">
    <source>
        <dbReference type="Google" id="ProtNLM"/>
    </source>
</evidence>
<accession>A0A1R3SRQ2</accession>
<proteinExistence type="predicted"/>
<reference evidence="3" key="1">
    <citation type="submission" date="2016-08" db="EMBL/GenBank/DDBJ databases">
        <authorList>
            <person name="Wibberg D."/>
        </authorList>
    </citation>
    <scope>NUCLEOTIDE SEQUENCE [LARGE SCALE GENOMIC DNA]</scope>
</reference>
<feature type="compositionally biased region" description="Basic and acidic residues" evidence="1">
    <location>
        <begin position="605"/>
        <end position="653"/>
    </location>
</feature>
<organism evidence="2 3">
    <name type="scientific">Proteiniphilum saccharofermentans</name>
    <dbReference type="NCBI Taxonomy" id="1642647"/>
    <lineage>
        <taxon>Bacteria</taxon>
        <taxon>Pseudomonadati</taxon>
        <taxon>Bacteroidota</taxon>
        <taxon>Bacteroidia</taxon>
        <taxon>Bacteroidales</taxon>
        <taxon>Dysgonomonadaceae</taxon>
        <taxon>Proteiniphilum</taxon>
    </lineage>
</organism>
<dbReference type="Pfam" id="PF13428">
    <property type="entry name" value="TPR_14"/>
    <property type="match status" value="1"/>
</dbReference>
<dbReference type="SUPFAM" id="SSF48452">
    <property type="entry name" value="TPR-like"/>
    <property type="match status" value="1"/>
</dbReference>
<evidence type="ECO:0000313" key="2">
    <source>
        <dbReference type="EMBL" id="SCD19063.1"/>
    </source>
</evidence>
<dbReference type="Pfam" id="PF13432">
    <property type="entry name" value="TPR_16"/>
    <property type="match status" value="1"/>
</dbReference>
<dbReference type="STRING" id="1642647.PSM36_0227"/>
<feature type="compositionally biased region" description="Basic and acidic residues" evidence="1">
    <location>
        <begin position="561"/>
        <end position="591"/>
    </location>
</feature>
<dbReference type="EMBL" id="LT605205">
    <property type="protein sequence ID" value="SCD19063.1"/>
    <property type="molecule type" value="Genomic_DNA"/>
</dbReference>
<name>A0A1R3SRQ2_9BACT</name>
<protein>
    <recommendedName>
        <fullName evidence="4">Tetratricopeptide repeat protein</fullName>
    </recommendedName>
</protein>
<dbReference type="KEGG" id="psac:PSM36_0227"/>
<evidence type="ECO:0000256" key="1">
    <source>
        <dbReference type="SAM" id="MobiDB-lite"/>
    </source>
</evidence>
<evidence type="ECO:0000313" key="3">
    <source>
        <dbReference type="Proteomes" id="UP000187464"/>
    </source>
</evidence>
<dbReference type="RefSeq" id="WP_154670939.1">
    <property type="nucleotide sequence ID" value="NZ_LT605205.1"/>
</dbReference>
<dbReference type="AlphaFoldDB" id="A0A1R3SRQ2"/>
<dbReference type="InterPro" id="IPR011990">
    <property type="entry name" value="TPR-like_helical_dom_sf"/>
</dbReference>
<dbReference type="Gene3D" id="1.25.40.10">
    <property type="entry name" value="Tetratricopeptide repeat domain"/>
    <property type="match status" value="2"/>
</dbReference>
<feature type="region of interest" description="Disordered" evidence="1">
    <location>
        <begin position="529"/>
        <end position="653"/>
    </location>
</feature>
<keyword evidence="3" id="KW-1185">Reference proteome</keyword>